<dbReference type="RefSeq" id="WP_014140072.1">
    <property type="nucleotide sequence ID" value="NC_016109.1"/>
</dbReference>
<evidence type="ECO:0000313" key="1">
    <source>
        <dbReference type="EMBL" id="BAJ32781.1"/>
    </source>
</evidence>
<dbReference type="HOGENOM" id="CLU_183662_0_0_11"/>
<name>E4MYU8_KITSK</name>
<protein>
    <submittedName>
        <fullName evidence="1">Uncharacterized protein</fullName>
    </submittedName>
</protein>
<sequence length="80" mass="8489">MQETLVPIATFCGNCDCGCPQLFLDADAPEEQRVRITDDFGQRIQMSREQFADLLAQAKSGALDATALDTAAVDAAAVPA</sequence>
<keyword evidence="2" id="KW-1185">Reference proteome</keyword>
<evidence type="ECO:0000313" key="2">
    <source>
        <dbReference type="Proteomes" id="UP000007076"/>
    </source>
</evidence>
<reference evidence="1 2" key="1">
    <citation type="journal article" date="2010" name="DNA Res.">
        <title>Genome sequence of Kitasatospora setae NBRC 14216T: an evolutionary snapshot of the family Streptomycetaceae.</title>
        <authorList>
            <person name="Ichikawa N."/>
            <person name="Oguchi A."/>
            <person name="Ikeda H."/>
            <person name="Ishikawa J."/>
            <person name="Kitani S."/>
            <person name="Watanabe Y."/>
            <person name="Nakamura S."/>
            <person name="Katano Y."/>
            <person name="Kishi E."/>
            <person name="Sasagawa M."/>
            <person name="Ankai A."/>
            <person name="Fukui S."/>
            <person name="Hashimoto Y."/>
            <person name="Kamata S."/>
            <person name="Otoguro M."/>
            <person name="Tanikawa S."/>
            <person name="Nihira T."/>
            <person name="Horinouchi S."/>
            <person name="Ohnishi Y."/>
            <person name="Hayakawa M."/>
            <person name="Kuzuyama T."/>
            <person name="Arisawa A."/>
            <person name="Nomoto F."/>
            <person name="Miura H."/>
            <person name="Takahashi Y."/>
            <person name="Fujita N."/>
        </authorList>
    </citation>
    <scope>NUCLEOTIDE SEQUENCE [LARGE SCALE GENOMIC DNA]</scope>
    <source>
        <strain evidence="2">ATCC 33774 / DSM 43861 / JCM 3304 / KCC A-0304 / NBRC 14216 / KM-6054</strain>
    </source>
</reference>
<organism evidence="1 2">
    <name type="scientific">Kitasatospora setae (strain ATCC 33774 / DSM 43861 / JCM 3304 / KCC A-0304 / NBRC 14216 / KM-6054)</name>
    <name type="common">Streptomyces setae</name>
    <dbReference type="NCBI Taxonomy" id="452652"/>
    <lineage>
        <taxon>Bacteria</taxon>
        <taxon>Bacillati</taxon>
        <taxon>Actinomycetota</taxon>
        <taxon>Actinomycetes</taxon>
        <taxon>Kitasatosporales</taxon>
        <taxon>Streptomycetaceae</taxon>
        <taxon>Kitasatospora</taxon>
    </lineage>
</organism>
<dbReference type="PATRIC" id="fig|452652.3.peg.7056"/>
<accession>E4MYU8</accession>
<gene>
    <name evidence="1" type="ordered locus">KSE_70230</name>
</gene>
<dbReference type="eggNOG" id="ENOG50334TR">
    <property type="taxonomic scope" value="Bacteria"/>
</dbReference>
<dbReference type="KEGG" id="ksk:KSE_70230"/>
<dbReference type="AlphaFoldDB" id="E4MYU8"/>
<dbReference type="EMBL" id="AP010968">
    <property type="protein sequence ID" value="BAJ32781.1"/>
    <property type="molecule type" value="Genomic_DNA"/>
</dbReference>
<dbReference type="Proteomes" id="UP000007076">
    <property type="component" value="Chromosome"/>
</dbReference>
<proteinExistence type="predicted"/>